<dbReference type="InterPro" id="IPR045115">
    <property type="entry name" value="BOL2"/>
</dbReference>
<dbReference type="GO" id="GO:0006879">
    <property type="term" value="P:intracellular iron ion homeostasis"/>
    <property type="evidence" value="ECO:0007669"/>
    <property type="project" value="EnsemblFungi"/>
</dbReference>
<dbReference type="SUPFAM" id="SSF82657">
    <property type="entry name" value="BolA-like"/>
    <property type="match status" value="1"/>
</dbReference>
<dbReference type="GO" id="GO:0000122">
    <property type="term" value="P:negative regulation of transcription by RNA polymerase II"/>
    <property type="evidence" value="ECO:0007669"/>
    <property type="project" value="EnsemblFungi"/>
</dbReference>
<dbReference type="GO" id="GO:1990229">
    <property type="term" value="C:iron-sulfur cluster assembly complex"/>
    <property type="evidence" value="ECO:0007669"/>
    <property type="project" value="EnsemblFungi"/>
</dbReference>
<comment type="similarity">
    <text evidence="1">Belongs to the BolA/IbaG family.</text>
</comment>
<comment type="caution">
    <text evidence="2">The sequence shown here is derived from an EMBL/GenBank/DDBJ whole genome shotgun (WGS) entry which is preliminary data.</text>
</comment>
<dbReference type="GO" id="GO:0005634">
    <property type="term" value="C:nucleus"/>
    <property type="evidence" value="ECO:0007669"/>
    <property type="project" value="EnsemblFungi"/>
</dbReference>
<dbReference type="EMBL" id="LXFE01003117">
    <property type="protein sequence ID" value="OLL22490.1"/>
    <property type="molecule type" value="Genomic_DNA"/>
</dbReference>
<dbReference type="GO" id="GO:0051604">
    <property type="term" value="P:protein maturation"/>
    <property type="evidence" value="ECO:0007669"/>
    <property type="project" value="InterPro"/>
</dbReference>
<dbReference type="Gene3D" id="3.30.300.90">
    <property type="entry name" value="BolA-like"/>
    <property type="match status" value="1"/>
</dbReference>
<dbReference type="STRING" id="1198029.A0A1U7LIK7"/>
<proteinExistence type="inferred from homology"/>
<dbReference type="OMA" id="VHAFSQK"/>
<dbReference type="GO" id="GO:0051537">
    <property type="term" value="F:2 iron, 2 sulfur cluster binding"/>
    <property type="evidence" value="ECO:0007669"/>
    <property type="project" value="EnsemblFungi"/>
</dbReference>
<name>A0A1U7LIK7_NEOID</name>
<accession>A0A1U7LIK7</accession>
<dbReference type="PANTHER" id="PTHR12735:SF27">
    <property type="entry name" value="BOLA-LIKE PROTEIN 2"/>
    <property type="match status" value="1"/>
</dbReference>
<dbReference type="AlphaFoldDB" id="A0A1U7LIK7"/>
<dbReference type="Pfam" id="PF01722">
    <property type="entry name" value="BolA"/>
    <property type="match status" value="1"/>
</dbReference>
<dbReference type="GO" id="GO:0045944">
    <property type="term" value="P:positive regulation of transcription by RNA polymerase II"/>
    <property type="evidence" value="ECO:0007669"/>
    <property type="project" value="EnsemblFungi"/>
</dbReference>
<reference evidence="2 3" key="1">
    <citation type="submission" date="2016-04" db="EMBL/GenBank/DDBJ databases">
        <title>Evolutionary innovation and constraint leading to complex multicellularity in the Ascomycota.</title>
        <authorList>
            <person name="Cisse O."/>
            <person name="Nguyen A."/>
            <person name="Hewitt D.A."/>
            <person name="Jedd G."/>
            <person name="Stajich J.E."/>
        </authorList>
    </citation>
    <scope>NUCLEOTIDE SEQUENCE [LARGE SCALE GENOMIC DNA]</scope>
    <source>
        <strain evidence="2 3">DAH-3</strain>
    </source>
</reference>
<organism evidence="2 3">
    <name type="scientific">Neolecta irregularis (strain DAH-3)</name>
    <dbReference type="NCBI Taxonomy" id="1198029"/>
    <lineage>
        <taxon>Eukaryota</taxon>
        <taxon>Fungi</taxon>
        <taxon>Dikarya</taxon>
        <taxon>Ascomycota</taxon>
        <taxon>Taphrinomycotina</taxon>
        <taxon>Neolectales</taxon>
        <taxon>Neolectaceae</taxon>
        <taxon>Neolecta</taxon>
    </lineage>
</organism>
<dbReference type="PANTHER" id="PTHR12735">
    <property type="entry name" value="BOLA-LIKE PROTEIN-RELATED"/>
    <property type="match status" value="1"/>
</dbReference>
<dbReference type="PIRSF" id="PIRSF003113">
    <property type="entry name" value="BolA"/>
    <property type="match status" value="1"/>
</dbReference>
<dbReference type="InterPro" id="IPR002634">
    <property type="entry name" value="BolA"/>
</dbReference>
<evidence type="ECO:0000313" key="3">
    <source>
        <dbReference type="Proteomes" id="UP000186594"/>
    </source>
</evidence>
<gene>
    <name evidence="2" type="ORF">NEOLI_001835</name>
</gene>
<dbReference type="InterPro" id="IPR036065">
    <property type="entry name" value="BolA-like_sf"/>
</dbReference>
<evidence type="ECO:0000313" key="2">
    <source>
        <dbReference type="EMBL" id="OLL22490.1"/>
    </source>
</evidence>
<keyword evidence="3" id="KW-1185">Reference proteome</keyword>
<protein>
    <submittedName>
        <fullName evidence="2">Putative bolA-like protein</fullName>
    </submittedName>
</protein>
<dbReference type="Proteomes" id="UP000186594">
    <property type="component" value="Unassembled WGS sequence"/>
</dbReference>
<dbReference type="OrthoDB" id="4983at2759"/>
<sequence>MASLDIITALSLKEIIKTRLEAELVEVEDISGGCGQAFECIIVSKLFEGKKTIQRHRQVNSELKDIISRVHAFSQKSFTPTEWVKNAKGTMDAL</sequence>
<dbReference type="GO" id="GO:0005829">
    <property type="term" value="C:cytosol"/>
    <property type="evidence" value="ECO:0007669"/>
    <property type="project" value="EnsemblFungi"/>
</dbReference>
<dbReference type="GO" id="GO:0071281">
    <property type="term" value="P:cellular response to iron ion"/>
    <property type="evidence" value="ECO:0007669"/>
    <property type="project" value="EnsemblFungi"/>
</dbReference>
<evidence type="ECO:0000256" key="1">
    <source>
        <dbReference type="RuleBase" id="RU003860"/>
    </source>
</evidence>